<dbReference type="GO" id="GO:0005525">
    <property type="term" value="F:GTP binding"/>
    <property type="evidence" value="ECO:0007669"/>
    <property type="project" value="UniProtKB-KW"/>
</dbReference>
<dbReference type="EMBL" id="MU827781">
    <property type="protein sequence ID" value="KAJ7337245.1"/>
    <property type="molecule type" value="Genomic_DNA"/>
</dbReference>
<evidence type="ECO:0000313" key="3">
    <source>
        <dbReference type="EMBL" id="KAJ7337245.1"/>
    </source>
</evidence>
<dbReference type="SMART" id="SM00175">
    <property type="entry name" value="RAB"/>
    <property type="match status" value="1"/>
</dbReference>
<dbReference type="SMART" id="SM00173">
    <property type="entry name" value="RAS"/>
    <property type="match status" value="1"/>
</dbReference>
<dbReference type="FunFam" id="3.40.50.300:FF:001329">
    <property type="entry name" value="Small GTP-binding protein, putative"/>
    <property type="match status" value="1"/>
</dbReference>
<dbReference type="InterPro" id="IPR001806">
    <property type="entry name" value="Small_GTPase"/>
</dbReference>
<dbReference type="PANTHER" id="PTHR47977">
    <property type="entry name" value="RAS-RELATED PROTEIN RAB"/>
    <property type="match status" value="1"/>
</dbReference>
<keyword evidence="4" id="KW-1185">Reference proteome</keyword>
<dbReference type="Proteomes" id="UP001163046">
    <property type="component" value="Unassembled WGS sequence"/>
</dbReference>
<dbReference type="InterPro" id="IPR027417">
    <property type="entry name" value="P-loop_NTPase"/>
</dbReference>
<reference evidence="3" key="1">
    <citation type="submission" date="2023-01" db="EMBL/GenBank/DDBJ databases">
        <title>Genome assembly of the deep-sea coral Lophelia pertusa.</title>
        <authorList>
            <person name="Herrera S."/>
            <person name="Cordes E."/>
        </authorList>
    </citation>
    <scope>NUCLEOTIDE SEQUENCE</scope>
    <source>
        <strain evidence="3">USNM1676648</strain>
        <tissue evidence="3">Polyp</tissue>
    </source>
</reference>
<comment type="caution">
    <text evidence="3">The sequence shown here is derived from an EMBL/GenBank/DDBJ whole genome shotgun (WGS) entry which is preliminary data.</text>
</comment>
<name>A0A9W9YEJ8_9CNID</name>
<dbReference type="CDD" id="cd00154">
    <property type="entry name" value="Rab"/>
    <property type="match status" value="1"/>
</dbReference>
<sequence length="203" mass="22295">MAALSVDKGPLFKVILLGEAGVGKTAIFHRAKENSFNDGRKSTVGIDSFSLYVKVGDQQVTLGVWDTAGVERFRTITNNYYRGSHAAIFVYSVDEPSSIHYLGHWIRDLEEFSPEALKILVGNKKDLEGQISNETIELFNTGNECGLSVLTSAKTGEGIQDTFDTIAEMLVQKANQEQSPASKSLDLETPQPMVRQWKSGCCS</sequence>
<dbReference type="PROSITE" id="PS51419">
    <property type="entry name" value="RAB"/>
    <property type="match status" value="1"/>
</dbReference>
<gene>
    <name evidence="3" type="ORF">OS493_010102</name>
</gene>
<dbReference type="NCBIfam" id="TIGR00231">
    <property type="entry name" value="small_GTP"/>
    <property type="match status" value="1"/>
</dbReference>
<proteinExistence type="predicted"/>
<dbReference type="InterPro" id="IPR005225">
    <property type="entry name" value="Small_GTP-bd"/>
</dbReference>
<dbReference type="Gene3D" id="3.40.50.300">
    <property type="entry name" value="P-loop containing nucleotide triphosphate hydrolases"/>
    <property type="match status" value="1"/>
</dbReference>
<accession>A0A9W9YEJ8</accession>
<dbReference type="InterPro" id="IPR050227">
    <property type="entry name" value="Rab"/>
</dbReference>
<dbReference type="AlphaFoldDB" id="A0A9W9YEJ8"/>
<protein>
    <submittedName>
        <fullName evidence="3">Uncharacterized protein</fullName>
    </submittedName>
</protein>
<dbReference type="PRINTS" id="PR00449">
    <property type="entry name" value="RASTRNSFRMNG"/>
</dbReference>
<keyword evidence="2" id="KW-0342">GTP-binding</keyword>
<dbReference type="OrthoDB" id="28034at2759"/>
<dbReference type="Pfam" id="PF00071">
    <property type="entry name" value="Ras"/>
    <property type="match status" value="1"/>
</dbReference>
<evidence type="ECO:0000256" key="1">
    <source>
        <dbReference type="ARBA" id="ARBA00022741"/>
    </source>
</evidence>
<evidence type="ECO:0000313" key="4">
    <source>
        <dbReference type="Proteomes" id="UP001163046"/>
    </source>
</evidence>
<dbReference type="GO" id="GO:0003924">
    <property type="term" value="F:GTPase activity"/>
    <property type="evidence" value="ECO:0007669"/>
    <property type="project" value="InterPro"/>
</dbReference>
<dbReference type="SUPFAM" id="SSF52540">
    <property type="entry name" value="P-loop containing nucleoside triphosphate hydrolases"/>
    <property type="match status" value="1"/>
</dbReference>
<dbReference type="SMART" id="SM00174">
    <property type="entry name" value="RHO"/>
    <property type="match status" value="1"/>
</dbReference>
<evidence type="ECO:0000256" key="2">
    <source>
        <dbReference type="ARBA" id="ARBA00023134"/>
    </source>
</evidence>
<keyword evidence="1" id="KW-0547">Nucleotide-binding</keyword>
<organism evidence="3 4">
    <name type="scientific">Desmophyllum pertusum</name>
    <dbReference type="NCBI Taxonomy" id="174260"/>
    <lineage>
        <taxon>Eukaryota</taxon>
        <taxon>Metazoa</taxon>
        <taxon>Cnidaria</taxon>
        <taxon>Anthozoa</taxon>
        <taxon>Hexacorallia</taxon>
        <taxon>Scleractinia</taxon>
        <taxon>Caryophylliina</taxon>
        <taxon>Caryophylliidae</taxon>
        <taxon>Desmophyllum</taxon>
    </lineage>
</organism>